<keyword evidence="1" id="KW-0472">Membrane</keyword>
<protein>
    <submittedName>
        <fullName evidence="2 3">Uncharacterized protein</fullName>
    </submittedName>
</protein>
<feature type="transmembrane region" description="Helical" evidence="1">
    <location>
        <begin position="52"/>
        <end position="71"/>
    </location>
</feature>
<reference evidence="3" key="2">
    <citation type="submission" date="2018-02" db="UniProtKB">
        <authorList>
            <consortium name="EnsemblPlants"/>
        </authorList>
    </citation>
    <scope>IDENTIFICATION</scope>
    <source>
        <strain evidence="3">Williams 82</strain>
    </source>
</reference>
<reference evidence="2 3" key="1">
    <citation type="journal article" date="2010" name="Nature">
        <title>Genome sequence of the palaeopolyploid soybean.</title>
        <authorList>
            <person name="Schmutz J."/>
            <person name="Cannon S.B."/>
            <person name="Schlueter J."/>
            <person name="Ma J."/>
            <person name="Mitros T."/>
            <person name="Nelson W."/>
            <person name="Hyten D.L."/>
            <person name="Song Q."/>
            <person name="Thelen J.J."/>
            <person name="Cheng J."/>
            <person name="Xu D."/>
            <person name="Hellsten U."/>
            <person name="May G.D."/>
            <person name="Yu Y."/>
            <person name="Sakurai T."/>
            <person name="Umezawa T."/>
            <person name="Bhattacharyya M.K."/>
            <person name="Sandhu D."/>
            <person name="Valliyodan B."/>
            <person name="Lindquist E."/>
            <person name="Peto M."/>
            <person name="Grant D."/>
            <person name="Shu S."/>
            <person name="Goodstein D."/>
            <person name="Barry K."/>
            <person name="Futrell-Griggs M."/>
            <person name="Abernathy B."/>
            <person name="Du J."/>
            <person name="Tian Z."/>
            <person name="Zhu L."/>
            <person name="Gill N."/>
            <person name="Joshi T."/>
            <person name="Libault M."/>
            <person name="Sethuraman A."/>
            <person name="Zhang X.-C."/>
            <person name="Shinozaki K."/>
            <person name="Nguyen H.T."/>
            <person name="Wing R.A."/>
            <person name="Cregan P."/>
            <person name="Specht J."/>
            <person name="Grimwood J."/>
            <person name="Rokhsar D."/>
            <person name="Stacey G."/>
            <person name="Shoemaker R.C."/>
            <person name="Jackson S.A."/>
        </authorList>
    </citation>
    <scope>NUCLEOTIDE SEQUENCE [LARGE SCALE GENOMIC DNA]</scope>
    <source>
        <strain evidence="3">cv. Williams 82</strain>
        <tissue evidence="2">Callus</tissue>
    </source>
</reference>
<dbReference type="STRING" id="3847.K7K5W0"/>
<evidence type="ECO:0000313" key="4">
    <source>
        <dbReference type="Proteomes" id="UP000008827"/>
    </source>
</evidence>
<dbReference type="eggNOG" id="KOG1237">
    <property type="taxonomic scope" value="Eukaryota"/>
</dbReference>
<dbReference type="EnsemblPlants" id="KRH69208">
    <property type="protein sequence ID" value="KRH69208"/>
    <property type="gene ID" value="GLYMA_02G011600"/>
</dbReference>
<keyword evidence="1" id="KW-0812">Transmembrane</keyword>
<gene>
    <name evidence="2" type="ORF">GLYMA_02G011600</name>
</gene>
<dbReference type="Gene3D" id="1.20.1250.20">
    <property type="entry name" value="MFS general substrate transporter like domains"/>
    <property type="match status" value="1"/>
</dbReference>
<dbReference type="Gramene" id="KRH69208">
    <property type="protein sequence ID" value="KRH69208"/>
    <property type="gene ID" value="GLYMA_02G011600"/>
</dbReference>
<reference evidence="2" key="3">
    <citation type="submission" date="2018-07" db="EMBL/GenBank/DDBJ databases">
        <title>WGS assembly of Glycine max.</title>
        <authorList>
            <person name="Schmutz J."/>
            <person name="Cannon S."/>
            <person name="Schlueter J."/>
            <person name="Ma J."/>
            <person name="Mitros T."/>
            <person name="Nelson W."/>
            <person name="Hyten D."/>
            <person name="Song Q."/>
            <person name="Thelen J."/>
            <person name="Cheng J."/>
            <person name="Xu D."/>
            <person name="Hellsten U."/>
            <person name="May G."/>
            <person name="Yu Y."/>
            <person name="Sakurai T."/>
            <person name="Umezawa T."/>
            <person name="Bhattacharyya M."/>
            <person name="Sandhu D."/>
            <person name="Valliyodan B."/>
            <person name="Lindquist E."/>
            <person name="Peto M."/>
            <person name="Grant D."/>
            <person name="Shu S."/>
            <person name="Goodstein D."/>
            <person name="Barry K."/>
            <person name="Futrell-Griggs M."/>
            <person name="Abernathy B."/>
            <person name="Du J."/>
            <person name="Tian Z."/>
            <person name="Zhu L."/>
            <person name="Gill N."/>
            <person name="Joshi T."/>
            <person name="Libault M."/>
            <person name="Sethuraman A."/>
            <person name="Zhang X."/>
            <person name="Shinozaki K."/>
            <person name="Nguyen H."/>
            <person name="Wing R."/>
            <person name="Cregan P."/>
            <person name="Specht J."/>
            <person name="Grimwood J."/>
            <person name="Rokhsar D."/>
            <person name="Stacey G."/>
            <person name="Shoemaker R."/>
            <person name="Jackson S."/>
        </authorList>
    </citation>
    <scope>NUCLEOTIDE SEQUENCE</scope>
    <source>
        <tissue evidence="2">Callus</tissue>
    </source>
</reference>
<proteinExistence type="predicted"/>
<dbReference type="PaxDb" id="3847-GLYMA02G01500.1"/>
<evidence type="ECO:0000256" key="1">
    <source>
        <dbReference type="SAM" id="Phobius"/>
    </source>
</evidence>
<dbReference type="Proteomes" id="UP000008827">
    <property type="component" value="Chromosome 2"/>
</dbReference>
<organism evidence="3">
    <name type="scientific">Glycine max</name>
    <name type="common">Soybean</name>
    <name type="synonym">Glycine hispida</name>
    <dbReference type="NCBI Taxonomy" id="3847"/>
    <lineage>
        <taxon>Eukaryota</taxon>
        <taxon>Viridiplantae</taxon>
        <taxon>Streptophyta</taxon>
        <taxon>Embryophyta</taxon>
        <taxon>Tracheophyta</taxon>
        <taxon>Spermatophyta</taxon>
        <taxon>Magnoliopsida</taxon>
        <taxon>eudicotyledons</taxon>
        <taxon>Gunneridae</taxon>
        <taxon>Pentapetalae</taxon>
        <taxon>rosids</taxon>
        <taxon>fabids</taxon>
        <taxon>Fabales</taxon>
        <taxon>Fabaceae</taxon>
        <taxon>Papilionoideae</taxon>
        <taxon>50 kb inversion clade</taxon>
        <taxon>NPAAA clade</taxon>
        <taxon>indigoferoid/millettioid clade</taxon>
        <taxon>Phaseoleae</taxon>
        <taxon>Glycine</taxon>
        <taxon>Glycine subgen. Soja</taxon>
    </lineage>
</organism>
<keyword evidence="1" id="KW-1133">Transmembrane helix</keyword>
<dbReference type="InParanoid" id="K7K5W0"/>
<dbReference type="OrthoDB" id="8904098at2759"/>
<dbReference type="EMBL" id="CM000835">
    <property type="protein sequence ID" value="KRH69208.1"/>
    <property type="molecule type" value="Genomic_DNA"/>
</dbReference>
<dbReference type="AlphaFoldDB" id="K7K5W0"/>
<accession>K7K5W0</accession>
<name>K7K5W0_SOYBN</name>
<dbReference type="HOGENOM" id="CLU_1333951_0_0_1"/>
<sequence>MYWWPLFLRNITSFLRARWFSSRCISWTLLDHSHLHYNLSCDMIMLFKKNEIYLILYKISSMVFFIGTPLYRHRLLGGSSLTRVAQVLVATFRKRKASFGSNEFIGLYEVPVRQSVIKGSVRNLSLYVHINYFIFDYKTVESIPIHFIYQVVFQLTDTNELSLLECTVRADLLVLVSGILLGKCKLLICVLQVCFWTYFEMNKPFI</sequence>
<evidence type="ECO:0000313" key="3">
    <source>
        <dbReference type="EnsemblPlants" id="KRH69208"/>
    </source>
</evidence>
<evidence type="ECO:0000313" key="2">
    <source>
        <dbReference type="EMBL" id="KRH69208.1"/>
    </source>
</evidence>
<dbReference type="InterPro" id="IPR036259">
    <property type="entry name" value="MFS_trans_sf"/>
</dbReference>
<keyword evidence="4" id="KW-1185">Reference proteome</keyword>